<comment type="caution">
    <text evidence="5">The sequence shown here is derived from an EMBL/GenBank/DDBJ whole genome shotgun (WGS) entry which is preliminary data.</text>
</comment>
<dbReference type="GO" id="GO:0043812">
    <property type="term" value="F:phosphatidylinositol-4-phosphate phosphatase activity"/>
    <property type="evidence" value="ECO:0007669"/>
    <property type="project" value="TreeGrafter"/>
</dbReference>
<dbReference type="InterPro" id="IPR022158">
    <property type="entry name" value="Inositol_phosphatase"/>
</dbReference>
<dbReference type="Pfam" id="PF02383">
    <property type="entry name" value="Syja_N"/>
    <property type="match status" value="1"/>
</dbReference>
<dbReference type="AlphaFoldDB" id="A0A397H7H1"/>
<evidence type="ECO:0000256" key="1">
    <source>
        <dbReference type="SAM" id="MobiDB-lite"/>
    </source>
</evidence>
<dbReference type="STRING" id="41047.A0A397H7H1"/>
<feature type="chain" id="PRO_5017324428" description="SAC domain-containing protein" evidence="2">
    <location>
        <begin position="17"/>
        <end position="958"/>
    </location>
</feature>
<feature type="signal peptide" evidence="2">
    <location>
        <begin position="1"/>
        <end position="16"/>
    </location>
</feature>
<feature type="domain" description="HSac2" evidence="4">
    <location>
        <begin position="709"/>
        <end position="863"/>
    </location>
</feature>
<dbReference type="GO" id="GO:0005783">
    <property type="term" value="C:endoplasmic reticulum"/>
    <property type="evidence" value="ECO:0007669"/>
    <property type="project" value="TreeGrafter"/>
</dbReference>
<gene>
    <name evidence="5" type="ORF">CDV56_107551</name>
</gene>
<dbReference type="Pfam" id="PF12456">
    <property type="entry name" value="hSac2"/>
    <property type="match status" value="1"/>
</dbReference>
<dbReference type="Proteomes" id="UP000215305">
    <property type="component" value="Unassembled WGS sequence"/>
</dbReference>
<dbReference type="GO" id="GO:0046856">
    <property type="term" value="P:phosphatidylinositol dephosphorylation"/>
    <property type="evidence" value="ECO:0007669"/>
    <property type="project" value="TreeGrafter"/>
</dbReference>
<dbReference type="OrthoDB" id="405996at2759"/>
<dbReference type="PANTHER" id="PTHR45662:SF7">
    <property type="entry name" value="SACI DOMAIN PROTEIN (AFU_ORTHOLOGUE AFUA_1G15890)"/>
    <property type="match status" value="1"/>
</dbReference>
<dbReference type="PANTHER" id="PTHR45662">
    <property type="entry name" value="PHOSPHATIDYLINOSITIDE PHOSPHATASE SAC1"/>
    <property type="match status" value="1"/>
</dbReference>
<keyword evidence="2" id="KW-0732">Signal</keyword>
<evidence type="ECO:0000313" key="5">
    <source>
        <dbReference type="EMBL" id="RHZ59041.1"/>
    </source>
</evidence>
<evidence type="ECO:0008006" key="7">
    <source>
        <dbReference type="Google" id="ProtNLM"/>
    </source>
</evidence>
<dbReference type="RefSeq" id="XP_026615641.1">
    <property type="nucleotide sequence ID" value="XM_026761170.1"/>
</dbReference>
<evidence type="ECO:0000259" key="3">
    <source>
        <dbReference type="PROSITE" id="PS50275"/>
    </source>
</evidence>
<feature type="region of interest" description="Disordered" evidence="1">
    <location>
        <begin position="129"/>
        <end position="176"/>
    </location>
</feature>
<reference evidence="5" key="1">
    <citation type="submission" date="2018-08" db="EMBL/GenBank/DDBJ databases">
        <title>Draft genome sequence of azole-resistant Aspergillus thermomutatus (Neosartorya pseudofischeri) strain HMR AF 39, isolated from a human nasal aspirate.</title>
        <authorList>
            <person name="Parent-Michaud M."/>
            <person name="Dufresne P.J."/>
            <person name="Fournier E."/>
            <person name="Martineau C."/>
            <person name="Moreira S."/>
            <person name="Perkins V."/>
            <person name="De Repentigny L."/>
            <person name="Dufresne S.F."/>
        </authorList>
    </citation>
    <scope>NUCLEOTIDE SEQUENCE [LARGE SCALE GENOMIC DNA]</scope>
    <source>
        <strain evidence="5">HMR AF 39</strain>
    </source>
</reference>
<organism evidence="5 6">
    <name type="scientific">Aspergillus thermomutatus</name>
    <name type="common">Neosartorya pseudofischeri</name>
    <dbReference type="NCBI Taxonomy" id="41047"/>
    <lineage>
        <taxon>Eukaryota</taxon>
        <taxon>Fungi</taxon>
        <taxon>Dikarya</taxon>
        <taxon>Ascomycota</taxon>
        <taxon>Pezizomycotina</taxon>
        <taxon>Eurotiomycetes</taxon>
        <taxon>Eurotiomycetidae</taxon>
        <taxon>Eurotiales</taxon>
        <taxon>Aspergillaceae</taxon>
        <taxon>Aspergillus</taxon>
        <taxon>Aspergillus subgen. Fumigati</taxon>
    </lineage>
</organism>
<evidence type="ECO:0000313" key="6">
    <source>
        <dbReference type="Proteomes" id="UP000215305"/>
    </source>
</evidence>
<dbReference type="PROSITE" id="PS51791">
    <property type="entry name" value="HSAC2"/>
    <property type="match status" value="1"/>
</dbReference>
<feature type="compositionally biased region" description="Polar residues" evidence="1">
    <location>
        <begin position="135"/>
        <end position="144"/>
    </location>
</feature>
<accession>A0A397H7H1</accession>
<feature type="domain" description="SAC" evidence="3">
    <location>
        <begin position="274"/>
        <end position="639"/>
    </location>
</feature>
<evidence type="ECO:0000256" key="2">
    <source>
        <dbReference type="SAM" id="SignalP"/>
    </source>
</evidence>
<dbReference type="VEuPathDB" id="FungiDB:CDV56_107551"/>
<feature type="compositionally biased region" description="Basic and acidic residues" evidence="1">
    <location>
        <begin position="167"/>
        <end position="176"/>
    </location>
</feature>
<dbReference type="EMBL" id="NKHU02000063">
    <property type="protein sequence ID" value="RHZ59041.1"/>
    <property type="molecule type" value="Genomic_DNA"/>
</dbReference>
<keyword evidence="6" id="KW-1185">Reference proteome</keyword>
<dbReference type="InterPro" id="IPR002013">
    <property type="entry name" value="SAC_dom"/>
</dbReference>
<sequence>MPGLLRKLVIFAAVDGLILQSLGNGGRNNGCYEPQSVRIDYKTNKITSLSALASDHAVRKDDGLEAYGLVGLLSVASYSFLISITQRQQVAQIQGKPIYSITNIAIIPLSSQADASRAISQAKGNLLQGEAGQGETASEGSISDNETDGGEPDINSVPASPTQELPPPRDRRESIAEDVIGKRVRFGRFAASWLSRKTLGLPGLSNVGQDTRERLLGVEKDVGTELQPSIAKLEKTAVASDAPGAGADSPLENGKEPLTSDPTVELLPKLLRYTRLIYSSENFFFAYDYDLTRSFGAQEARNDHLPMHKVVDELYFWNRNLMNPFVEADAHSLILPLVQGFVGQREFTVAAKTEHPDSKIAEEHTEGRMLGEKDETQSIKVDAEKRNFLLTLISRRSVKRPGLRYLRRGVDDQGDTANTVETEQILSVPDWDPGHNVYSYLQVRGSIPLYFSQSPYAFKPVPVLHHSTETNQLAFDRHFRNLARRYGKLQAVSLIDKQAGELKLGNEYEKYARVLNESGGIDGVPLGVEWFDFHNECRGMKFENVSRLVKRLEPILNDHGDTIVQNGVVLQSQAGIIRTNCMDCLDRTGVAQCAFGQWALERELKLEGIDIDLSRDASTQWFNTLWADNGDAISKQYSSTAALKGDYTRTRKRDYRGALNDLGLTLSRYYNNIVNDYFSQACIDYLLGNVSTRVFAEFAMEMQTADPGISVQKLRRNAIDTSCKIVISDQSEEFLGGWTMLTPRQPNTLRALPFEEAVLLLTDAAVYSCRFDWNIDKVTSFERIDLRSISRLNYGTYITSILTESQANEQSNVGLVIEYREGGENALRVNTRSLQSNVDTKALNSNAQSSSEWGLYSWFRGGMQSATRFIAFKALPLSNSVAQNNAAGSGTVSETDWVRSICEEIERAMMAGEGPRSSEEGEPPSVIENSKIISLEDAKKRTGILEHLVYDIKKLVWA</sequence>
<evidence type="ECO:0000259" key="4">
    <source>
        <dbReference type="PROSITE" id="PS51791"/>
    </source>
</evidence>
<dbReference type="PROSITE" id="PS50275">
    <property type="entry name" value="SAC"/>
    <property type="match status" value="1"/>
</dbReference>
<dbReference type="InterPro" id="IPR034753">
    <property type="entry name" value="hSac2"/>
</dbReference>
<proteinExistence type="predicted"/>
<feature type="region of interest" description="Disordered" evidence="1">
    <location>
        <begin position="237"/>
        <end position="260"/>
    </location>
</feature>
<dbReference type="GeneID" id="38129525"/>
<name>A0A397H7H1_ASPTH</name>
<protein>
    <recommendedName>
        <fullName evidence="7">SAC domain-containing protein</fullName>
    </recommendedName>
</protein>